<keyword evidence="4" id="KW-0520">NAD</keyword>
<dbReference type="InterPro" id="IPR001611">
    <property type="entry name" value="Leu-rich_rpt"/>
</dbReference>
<dbReference type="InParanoid" id="A0A0R0JLZ2"/>
<dbReference type="Gene3D" id="1.10.8.430">
    <property type="entry name" value="Helical domain of apoptotic protease-activating factors"/>
    <property type="match status" value="1"/>
</dbReference>
<evidence type="ECO:0000313" key="11">
    <source>
        <dbReference type="Proteomes" id="UP000008827"/>
    </source>
</evidence>
<gene>
    <name evidence="9" type="ORF">GLYMA_06G264200</name>
</gene>
<protein>
    <recommendedName>
        <fullName evidence="1">ADP-ribosyl cyclase/cyclic ADP-ribose hydrolase</fullName>
        <ecNumber evidence="1">3.2.2.6</ecNumber>
    </recommendedName>
</protein>
<evidence type="ECO:0000256" key="1">
    <source>
        <dbReference type="ARBA" id="ARBA00011982"/>
    </source>
</evidence>
<evidence type="ECO:0000256" key="5">
    <source>
        <dbReference type="ARBA" id="ARBA00047304"/>
    </source>
</evidence>
<dbReference type="Pfam" id="PF00931">
    <property type="entry name" value="NB-ARC"/>
    <property type="match status" value="1"/>
</dbReference>
<dbReference type="Gene3D" id="3.40.50.300">
    <property type="entry name" value="P-loop containing nucleotide triphosphate hydrolases"/>
    <property type="match status" value="1"/>
</dbReference>
<dbReference type="InterPro" id="IPR045344">
    <property type="entry name" value="C-JID"/>
</dbReference>
<dbReference type="EnsemblPlants" id="KRH55584">
    <property type="protein sequence ID" value="KRH55584"/>
    <property type="gene ID" value="GLYMA_06G264200"/>
</dbReference>
<dbReference type="SUPFAM" id="SSF52540">
    <property type="entry name" value="P-loop containing nucleoside triphosphate hydrolases"/>
    <property type="match status" value="1"/>
</dbReference>
<evidence type="ECO:0000259" key="8">
    <source>
        <dbReference type="Pfam" id="PF23282"/>
    </source>
</evidence>
<dbReference type="EC" id="3.2.2.6" evidence="1"/>
<comment type="catalytic activity">
    <reaction evidence="5">
        <text>NAD(+) + H2O = ADP-D-ribose + nicotinamide + H(+)</text>
        <dbReference type="Rhea" id="RHEA:16301"/>
        <dbReference type="ChEBI" id="CHEBI:15377"/>
        <dbReference type="ChEBI" id="CHEBI:15378"/>
        <dbReference type="ChEBI" id="CHEBI:17154"/>
        <dbReference type="ChEBI" id="CHEBI:57540"/>
        <dbReference type="ChEBI" id="CHEBI:57967"/>
        <dbReference type="EC" id="3.2.2.6"/>
    </reaction>
    <physiologicalReaction direction="left-to-right" evidence="5">
        <dbReference type="Rhea" id="RHEA:16302"/>
    </physiologicalReaction>
</comment>
<evidence type="ECO:0000256" key="2">
    <source>
        <dbReference type="ARBA" id="ARBA00022614"/>
    </source>
</evidence>
<dbReference type="PaxDb" id="3847-GLYMA06G41326.1"/>
<organism evidence="9">
    <name type="scientific">Glycine max</name>
    <name type="common">Soybean</name>
    <name type="synonym">Glycine hispida</name>
    <dbReference type="NCBI Taxonomy" id="3847"/>
    <lineage>
        <taxon>Eukaryota</taxon>
        <taxon>Viridiplantae</taxon>
        <taxon>Streptophyta</taxon>
        <taxon>Embryophyta</taxon>
        <taxon>Tracheophyta</taxon>
        <taxon>Spermatophyta</taxon>
        <taxon>Magnoliopsida</taxon>
        <taxon>eudicotyledons</taxon>
        <taxon>Gunneridae</taxon>
        <taxon>Pentapetalae</taxon>
        <taxon>rosids</taxon>
        <taxon>fabids</taxon>
        <taxon>Fabales</taxon>
        <taxon>Fabaceae</taxon>
        <taxon>Papilionoideae</taxon>
        <taxon>50 kb inversion clade</taxon>
        <taxon>NPAAA clade</taxon>
        <taxon>indigoferoid/millettioid clade</taxon>
        <taxon>Phaseoleae</taxon>
        <taxon>Glycine</taxon>
        <taxon>Glycine subgen. Soja</taxon>
    </lineage>
</organism>
<name>A0A0R0JLZ2_SOYBN</name>
<keyword evidence="2" id="KW-0433">Leucine-rich repeat</keyword>
<dbReference type="PANTHER" id="PTHR11017">
    <property type="entry name" value="LEUCINE-RICH REPEAT-CONTAINING PROTEIN"/>
    <property type="match status" value="1"/>
</dbReference>
<evidence type="ECO:0000259" key="7">
    <source>
        <dbReference type="Pfam" id="PF20160"/>
    </source>
</evidence>
<dbReference type="PRINTS" id="PR00364">
    <property type="entry name" value="DISEASERSIST"/>
</dbReference>
<dbReference type="SMR" id="A0A0R0JLZ2"/>
<sequence length="769" mass="87542">MIKEIVQKIKYILGPKFQNLPNELEKCLALESVSDVRVVGISGMKGIGKTTLARALYEKIADRYDFHCFVDDLNKIYQLSGSLGLQKELLSQFLNDENLEICNASDEQLCMFTGGIETLLCECLGEGSKIIIISRNEHILMTHGVHHVYQVQPLNQDNVVQLFCKNAFRCDYIMSGYEMLTHDVLSHAQGHPLTIEVMGKSLVGRNVSQWKSALVRLSEIKSKDIMDVLRTSYDDLEEKDNEIFLDIACFFGQDSEDYVKEILDFRGFYPEIGLQILVEKSLITISHGVIHMHSLLRDLGKCIVREKSPKEPRKWSRLWDCENLYKVMSDNMCLPCLRRVDLSYSKNLIKMPNFGEALNLERLNLEGCIQLKHIGSSISHLRKLTSVILENCKGLVKLPNFGEGHILQCLNLGGCIQLSHINPSIGLLKKLTFLNLKDCKSLVSLPNYILSLSSLECLNLSGCSKLNNIGPLHSIHCWFPPCMRQCDISFCNLLQIHDAIGDLPCLETLNVSGNNFATLPNLKELRRLFHLNLQHCKKLKDLPELPLRVDLLSKAYMPPWPVIEPLPWGRVAGLYIFNCPKLVEREHCARKTISWMIKVIQECHQYKLLEFHLVVPRIEVIIPGSEIPSWFNNRHEGSLISIDPSSIVQRDNNCIGVVCCAVFSAGHQRRNFSVMSPPKTNGVFPANVPVVLEGDLITDNLDHLGLFFFTLAQFFKTCSWNTPNPGDVKWEFEIRDQKGFDVKVKNCGYRWVYEKDLHPSQLTMMHTEC</sequence>
<dbReference type="Pfam" id="PF23282">
    <property type="entry name" value="WHD_ROQ1"/>
    <property type="match status" value="1"/>
</dbReference>
<dbReference type="InterPro" id="IPR058192">
    <property type="entry name" value="WHD_ROQ1-like"/>
</dbReference>
<reference evidence="9 10" key="1">
    <citation type="journal article" date="2010" name="Nature">
        <title>Genome sequence of the palaeopolyploid soybean.</title>
        <authorList>
            <person name="Schmutz J."/>
            <person name="Cannon S.B."/>
            <person name="Schlueter J."/>
            <person name="Ma J."/>
            <person name="Mitros T."/>
            <person name="Nelson W."/>
            <person name="Hyten D.L."/>
            <person name="Song Q."/>
            <person name="Thelen J.J."/>
            <person name="Cheng J."/>
            <person name="Xu D."/>
            <person name="Hellsten U."/>
            <person name="May G.D."/>
            <person name="Yu Y."/>
            <person name="Sakurai T."/>
            <person name="Umezawa T."/>
            <person name="Bhattacharyya M.K."/>
            <person name="Sandhu D."/>
            <person name="Valliyodan B."/>
            <person name="Lindquist E."/>
            <person name="Peto M."/>
            <person name="Grant D."/>
            <person name="Shu S."/>
            <person name="Goodstein D."/>
            <person name="Barry K."/>
            <person name="Futrell-Griggs M."/>
            <person name="Abernathy B."/>
            <person name="Du J."/>
            <person name="Tian Z."/>
            <person name="Zhu L."/>
            <person name="Gill N."/>
            <person name="Joshi T."/>
            <person name="Libault M."/>
            <person name="Sethuraman A."/>
            <person name="Zhang X.-C."/>
            <person name="Shinozaki K."/>
            <person name="Nguyen H.T."/>
            <person name="Wing R.A."/>
            <person name="Cregan P."/>
            <person name="Specht J."/>
            <person name="Grimwood J."/>
            <person name="Rokhsar D."/>
            <person name="Stacey G."/>
            <person name="Shoemaker R.C."/>
            <person name="Jackson S.A."/>
        </authorList>
    </citation>
    <scope>NUCLEOTIDE SEQUENCE</scope>
    <source>
        <strain evidence="10">cv. Williams 82</strain>
        <tissue evidence="9">Callus</tissue>
    </source>
</reference>
<feature type="domain" description="C-JID" evidence="7">
    <location>
        <begin position="622"/>
        <end position="757"/>
    </location>
</feature>
<dbReference type="PROSITE" id="PS51450">
    <property type="entry name" value="LRR"/>
    <property type="match status" value="1"/>
</dbReference>
<dbReference type="InterPro" id="IPR044974">
    <property type="entry name" value="Disease_R_plants"/>
</dbReference>
<dbReference type="Proteomes" id="UP000008827">
    <property type="component" value="Chromosome 6"/>
</dbReference>
<dbReference type="Gene3D" id="3.80.10.10">
    <property type="entry name" value="Ribonuclease Inhibitor"/>
    <property type="match status" value="2"/>
</dbReference>
<keyword evidence="11" id="KW-1185">Reference proteome</keyword>
<reference evidence="10" key="2">
    <citation type="submission" date="2018-02" db="UniProtKB">
        <authorList>
            <consortium name="EnsemblPlants"/>
        </authorList>
    </citation>
    <scope>IDENTIFICATION</scope>
    <source>
        <strain evidence="10">Williams 82</strain>
    </source>
</reference>
<evidence type="ECO:0000259" key="6">
    <source>
        <dbReference type="Pfam" id="PF00931"/>
    </source>
</evidence>
<dbReference type="InterPro" id="IPR002182">
    <property type="entry name" value="NB-ARC"/>
</dbReference>
<proteinExistence type="predicted"/>
<dbReference type="InterPro" id="IPR032675">
    <property type="entry name" value="LRR_dom_sf"/>
</dbReference>
<feature type="domain" description="NB-ARC" evidence="6">
    <location>
        <begin position="33"/>
        <end position="168"/>
    </location>
</feature>
<evidence type="ECO:0000256" key="4">
    <source>
        <dbReference type="ARBA" id="ARBA00023027"/>
    </source>
</evidence>
<dbReference type="GO" id="GO:0006952">
    <property type="term" value="P:defense response"/>
    <property type="evidence" value="ECO:0007669"/>
    <property type="project" value="InterPro"/>
</dbReference>
<dbReference type="GO" id="GO:0043531">
    <property type="term" value="F:ADP binding"/>
    <property type="evidence" value="ECO:0007669"/>
    <property type="project" value="InterPro"/>
</dbReference>
<accession>A0A0R0JLZ2</accession>
<dbReference type="GO" id="GO:0061809">
    <property type="term" value="F:NAD+ nucleosidase activity, cyclic ADP-ribose generating"/>
    <property type="evidence" value="ECO:0007669"/>
    <property type="project" value="UniProtKB-EC"/>
</dbReference>
<dbReference type="PANTHER" id="PTHR11017:SF259">
    <property type="entry name" value="ADP-RIBOSYL CYCLASE_CYCLIC ADP-RIBOSE HYDROLASE"/>
    <property type="match status" value="1"/>
</dbReference>
<dbReference type="InterPro" id="IPR027417">
    <property type="entry name" value="P-loop_NTPase"/>
</dbReference>
<keyword evidence="3" id="KW-0677">Repeat</keyword>
<evidence type="ECO:0000313" key="9">
    <source>
        <dbReference type="EMBL" id="KRH55584.1"/>
    </source>
</evidence>
<reference evidence="9" key="3">
    <citation type="submission" date="2018-07" db="EMBL/GenBank/DDBJ databases">
        <title>WGS assembly of Glycine max.</title>
        <authorList>
            <person name="Schmutz J."/>
            <person name="Cannon S."/>
            <person name="Schlueter J."/>
            <person name="Ma J."/>
            <person name="Mitros T."/>
            <person name="Nelson W."/>
            <person name="Hyten D."/>
            <person name="Song Q."/>
            <person name="Thelen J."/>
            <person name="Cheng J."/>
            <person name="Xu D."/>
            <person name="Hellsten U."/>
            <person name="May G."/>
            <person name="Yu Y."/>
            <person name="Sakurai T."/>
            <person name="Umezawa T."/>
            <person name="Bhattacharyya M."/>
            <person name="Sandhu D."/>
            <person name="Valliyodan B."/>
            <person name="Lindquist E."/>
            <person name="Peto M."/>
            <person name="Grant D."/>
            <person name="Shu S."/>
            <person name="Goodstein D."/>
            <person name="Barry K."/>
            <person name="Futrell-Griggs M."/>
            <person name="Abernathy B."/>
            <person name="Du J."/>
            <person name="Tian Z."/>
            <person name="Zhu L."/>
            <person name="Gill N."/>
            <person name="Joshi T."/>
            <person name="Libault M."/>
            <person name="Sethuraman A."/>
            <person name="Zhang X."/>
            <person name="Shinozaki K."/>
            <person name="Nguyen H."/>
            <person name="Wing R."/>
            <person name="Cregan P."/>
            <person name="Specht J."/>
            <person name="Grimwood J."/>
            <person name="Rokhsar D."/>
            <person name="Stacey G."/>
            <person name="Shoemaker R."/>
            <person name="Jackson S."/>
        </authorList>
    </citation>
    <scope>NUCLEOTIDE SEQUENCE</scope>
    <source>
        <tissue evidence="9">Callus</tissue>
    </source>
</reference>
<dbReference type="InterPro" id="IPR042197">
    <property type="entry name" value="Apaf_helical"/>
</dbReference>
<dbReference type="AlphaFoldDB" id="A0A0R0JLZ2"/>
<dbReference type="SUPFAM" id="SSF52058">
    <property type="entry name" value="L domain-like"/>
    <property type="match status" value="1"/>
</dbReference>
<dbReference type="Pfam" id="PF20160">
    <property type="entry name" value="C-JID"/>
    <property type="match status" value="1"/>
</dbReference>
<evidence type="ECO:0000313" key="10">
    <source>
        <dbReference type="EnsemblPlants" id="KRH55584"/>
    </source>
</evidence>
<feature type="domain" description="Disease resistance protein Roq1-like winged-helix" evidence="8">
    <location>
        <begin position="237"/>
        <end position="308"/>
    </location>
</feature>
<evidence type="ECO:0000256" key="3">
    <source>
        <dbReference type="ARBA" id="ARBA00022737"/>
    </source>
</evidence>
<dbReference type="Gramene" id="KRH55584">
    <property type="protein sequence ID" value="KRH55584"/>
    <property type="gene ID" value="GLYMA_06G264200"/>
</dbReference>
<dbReference type="EMBL" id="CM000839">
    <property type="protein sequence ID" value="KRH55584.1"/>
    <property type="molecule type" value="Genomic_DNA"/>
</dbReference>